<dbReference type="GO" id="GO:0032259">
    <property type="term" value="P:methylation"/>
    <property type="evidence" value="ECO:0007669"/>
    <property type="project" value="UniProtKB-KW"/>
</dbReference>
<evidence type="ECO:0000256" key="1">
    <source>
        <dbReference type="ARBA" id="ARBA00022603"/>
    </source>
</evidence>
<dbReference type="PANTHER" id="PTHR12049:SF7">
    <property type="entry name" value="PROTEIN ARGININE METHYLTRANSFERASE NDUFAF7, MITOCHONDRIAL"/>
    <property type="match status" value="1"/>
</dbReference>
<dbReference type="Proteomes" id="UP000184510">
    <property type="component" value="Unassembled WGS sequence"/>
</dbReference>
<evidence type="ECO:0000313" key="3">
    <source>
        <dbReference type="EMBL" id="SHK04913.1"/>
    </source>
</evidence>
<dbReference type="InterPro" id="IPR029063">
    <property type="entry name" value="SAM-dependent_MTases_sf"/>
</dbReference>
<dbReference type="InterPro" id="IPR038375">
    <property type="entry name" value="NDUFAF7_sf"/>
</dbReference>
<reference evidence="3 4" key="1">
    <citation type="submission" date="2016-11" db="EMBL/GenBank/DDBJ databases">
        <authorList>
            <person name="Jaros S."/>
            <person name="Januszkiewicz K."/>
            <person name="Wedrychowicz H."/>
        </authorList>
    </citation>
    <scope>NUCLEOTIDE SEQUENCE [LARGE SCALE GENOMIC DNA]</scope>
    <source>
        <strain evidence="3 4">DSM 18772</strain>
    </source>
</reference>
<evidence type="ECO:0000313" key="4">
    <source>
        <dbReference type="Proteomes" id="UP000184510"/>
    </source>
</evidence>
<keyword evidence="4" id="KW-1185">Reference proteome</keyword>
<gene>
    <name evidence="3" type="ORF">SAMN02745181_3125</name>
</gene>
<evidence type="ECO:0000256" key="2">
    <source>
        <dbReference type="ARBA" id="ARBA00022679"/>
    </source>
</evidence>
<protein>
    <submittedName>
        <fullName evidence="3">SAM-dependent methyltransferase, MidA family</fullName>
    </submittedName>
</protein>
<name>A0A1M6PAE3_9BACT</name>
<sequence length="401" mass="45290">MNDSRDCAGPVGSYPYPHYGTEATPALHSLIQNEIRERGPISFARYMELALYHDSLGYYTRGKQNIGKEGDFITSVSIGKTFGTILAHRIYNYWTECGSPSSFHLVELAANDGQLALDILSELRDSFPELFASVRYHICEHLPVMAKLQADKLQSFSQLLSHYNDPAELSEQALSGIALSNELIDAMPVRLVRKYQAQWHELLVTNDEEGFAYTESAELDTELQQFTQKLPPELCEGYTTEYRPRLAEFCHSVAGILETGLVITIDYGYSRSAYYDEHRTTGTLRTYFKHQAGEDPLIEPGRLDITAHVDFTQLALAFREAGLGITDFSPQASYLTRHGSCWLQGLEQLPWEKQQKFIRQFQTLTHPSMMGRQFLVLECKKGCPDAPRAIDLCEINTTSSS</sequence>
<dbReference type="Pfam" id="PF02636">
    <property type="entry name" value="Methyltransf_28"/>
    <property type="match status" value="1"/>
</dbReference>
<dbReference type="EMBL" id="FQYR01000005">
    <property type="protein sequence ID" value="SHK04913.1"/>
    <property type="molecule type" value="Genomic_DNA"/>
</dbReference>
<organism evidence="3 4">
    <name type="scientific">Rubritalea squalenifaciens DSM 18772</name>
    <dbReference type="NCBI Taxonomy" id="1123071"/>
    <lineage>
        <taxon>Bacteria</taxon>
        <taxon>Pseudomonadati</taxon>
        <taxon>Verrucomicrobiota</taxon>
        <taxon>Verrucomicrobiia</taxon>
        <taxon>Verrucomicrobiales</taxon>
        <taxon>Rubritaleaceae</taxon>
        <taxon>Rubritalea</taxon>
    </lineage>
</organism>
<dbReference type="AlphaFoldDB" id="A0A1M6PAE3"/>
<dbReference type="PANTHER" id="PTHR12049">
    <property type="entry name" value="PROTEIN ARGININE METHYLTRANSFERASE NDUFAF7, MITOCHONDRIAL"/>
    <property type="match status" value="1"/>
</dbReference>
<dbReference type="InterPro" id="IPR003788">
    <property type="entry name" value="NDUFAF7"/>
</dbReference>
<dbReference type="SUPFAM" id="SSF53335">
    <property type="entry name" value="S-adenosyl-L-methionine-dependent methyltransferases"/>
    <property type="match status" value="1"/>
</dbReference>
<accession>A0A1M6PAE3</accession>
<keyword evidence="1 3" id="KW-0489">Methyltransferase</keyword>
<dbReference type="InParanoid" id="A0A1M6PAE3"/>
<dbReference type="GO" id="GO:0035243">
    <property type="term" value="F:protein-arginine omega-N symmetric methyltransferase activity"/>
    <property type="evidence" value="ECO:0007669"/>
    <property type="project" value="TreeGrafter"/>
</dbReference>
<keyword evidence="2 3" id="KW-0808">Transferase</keyword>
<dbReference type="Gene3D" id="3.40.50.12710">
    <property type="match status" value="1"/>
</dbReference>
<dbReference type="STRING" id="1123071.SAMN02745181_3125"/>
<proteinExistence type="predicted"/>